<sequence length="112" mass="12801">MATQFPEEVDIIATLTPRPGKIDRVAELLTNLTAVVQKKEPGVFSFHLYRDFDQEKGKEQLVLVEKYADKAAYDFHSDVPEFQAMHATFKLEDLMEVPIIIKSVKPVAGFYR</sequence>
<dbReference type="Gene3D" id="3.30.70.100">
    <property type="match status" value="1"/>
</dbReference>
<dbReference type="Pfam" id="PF03992">
    <property type="entry name" value="ABM"/>
    <property type="match status" value="1"/>
</dbReference>
<evidence type="ECO:0000313" key="3">
    <source>
        <dbReference type="Proteomes" id="UP001629113"/>
    </source>
</evidence>
<dbReference type="PANTHER" id="PTHR40624:SF1">
    <property type="entry name" value="BIOSYNTHESIS MONOOXYGENASE, PUTATIVE (AFU_ORTHOLOGUE AFUA_1G12025)-RELATED"/>
    <property type="match status" value="1"/>
</dbReference>
<evidence type="ECO:0000313" key="2">
    <source>
        <dbReference type="EMBL" id="KAL3421019.1"/>
    </source>
</evidence>
<dbReference type="Proteomes" id="UP001629113">
    <property type="component" value="Unassembled WGS sequence"/>
</dbReference>
<name>A0ABR4PCM2_9HELO</name>
<dbReference type="PANTHER" id="PTHR40624">
    <property type="entry name" value="BIOSYNTHESIS MONOOXYGENASE, PUTATIVE (AFU_ORTHOLOGUE AFUA_1G12025)-RELATED"/>
    <property type="match status" value="1"/>
</dbReference>
<gene>
    <name evidence="2" type="ORF">PVAG01_07464</name>
</gene>
<dbReference type="InterPro" id="IPR007138">
    <property type="entry name" value="ABM_dom"/>
</dbReference>
<feature type="domain" description="ABM" evidence="1">
    <location>
        <begin position="9"/>
        <end position="101"/>
    </location>
</feature>
<reference evidence="2 3" key="1">
    <citation type="submission" date="2024-06" db="EMBL/GenBank/DDBJ databases">
        <title>Complete genome of Phlyctema vagabunda strain 19-DSS-EL-015.</title>
        <authorList>
            <person name="Fiorenzani C."/>
        </authorList>
    </citation>
    <scope>NUCLEOTIDE SEQUENCE [LARGE SCALE GENOMIC DNA]</scope>
    <source>
        <strain evidence="2 3">19-DSS-EL-015</strain>
    </source>
</reference>
<dbReference type="SUPFAM" id="SSF54909">
    <property type="entry name" value="Dimeric alpha+beta barrel"/>
    <property type="match status" value="1"/>
</dbReference>
<accession>A0ABR4PCM2</accession>
<comment type="caution">
    <text evidence="2">The sequence shown here is derived from an EMBL/GenBank/DDBJ whole genome shotgun (WGS) entry which is preliminary data.</text>
</comment>
<keyword evidence="3" id="KW-1185">Reference proteome</keyword>
<evidence type="ECO:0000259" key="1">
    <source>
        <dbReference type="PROSITE" id="PS51725"/>
    </source>
</evidence>
<dbReference type="PROSITE" id="PS51725">
    <property type="entry name" value="ABM"/>
    <property type="match status" value="1"/>
</dbReference>
<organism evidence="2 3">
    <name type="scientific">Phlyctema vagabunda</name>
    <dbReference type="NCBI Taxonomy" id="108571"/>
    <lineage>
        <taxon>Eukaryota</taxon>
        <taxon>Fungi</taxon>
        <taxon>Dikarya</taxon>
        <taxon>Ascomycota</taxon>
        <taxon>Pezizomycotina</taxon>
        <taxon>Leotiomycetes</taxon>
        <taxon>Helotiales</taxon>
        <taxon>Dermateaceae</taxon>
        <taxon>Phlyctema</taxon>
    </lineage>
</organism>
<dbReference type="EMBL" id="JBFCZG010000006">
    <property type="protein sequence ID" value="KAL3421019.1"/>
    <property type="molecule type" value="Genomic_DNA"/>
</dbReference>
<dbReference type="InterPro" id="IPR011008">
    <property type="entry name" value="Dimeric_a/b-barrel"/>
</dbReference>
<protein>
    <recommendedName>
        <fullName evidence="1">ABM domain-containing protein</fullName>
    </recommendedName>
</protein>
<proteinExistence type="predicted"/>